<name>A0A5K0U9C5_9VIRU</name>
<dbReference type="EMBL" id="UPSH01000001">
    <property type="protein sequence ID" value="VBB18094.1"/>
    <property type="molecule type" value="Genomic_DNA"/>
</dbReference>
<keyword evidence="3" id="KW-1185">Reference proteome</keyword>
<comment type="caution">
    <text evidence="2">The sequence shown here is derived from an EMBL/GenBank/DDBJ whole genome shotgun (WGS) entry which is preliminary data.</text>
</comment>
<protein>
    <submittedName>
        <fullName evidence="2">Uncharacterized protein</fullName>
    </submittedName>
</protein>
<feature type="region of interest" description="Disordered" evidence="1">
    <location>
        <begin position="51"/>
        <end position="85"/>
    </location>
</feature>
<reference evidence="2 3" key="1">
    <citation type="submission" date="2018-10" db="EMBL/GenBank/DDBJ databases">
        <authorList>
            <consortium name="IHU Genomes"/>
        </authorList>
    </citation>
    <scope>NUCLEOTIDE SEQUENCE [LARGE SCALE GENOMIC DNA]</scope>
    <source>
        <strain evidence="2 3">A1</strain>
    </source>
</reference>
<evidence type="ECO:0000256" key="1">
    <source>
        <dbReference type="SAM" id="MobiDB-lite"/>
    </source>
</evidence>
<proteinExistence type="predicted"/>
<sequence>MNNVETIVIFAVILLALFVILPSVLRYDDSQCSSSGSNTSESNEGFTAQQLMQSDNSDSISSDSNYNGMVSGVDPDASMDGGLTPKGASKNYESLIYDNTTRTIMTGSQFMENTGIIAPPWVAPAWNPDAYGPSSKGEMNPEDYEDDPRMLYNKCSLSCCSPQYPTPFQGDSDPFVCDKNGNNKYLASNYVCQNNTGGTGCLCMSPKQVKGMENGFVDYYVDKKNLGY</sequence>
<feature type="compositionally biased region" description="Low complexity" evidence="1">
    <location>
        <begin position="54"/>
        <end position="67"/>
    </location>
</feature>
<dbReference type="Proteomes" id="UP000594342">
    <property type="component" value="Unassembled WGS sequence"/>
</dbReference>
<gene>
    <name evidence="2" type="ORF">YASMINEVIRUS_557</name>
</gene>
<organism evidence="2 3">
    <name type="scientific">Yasminevirus sp. GU-2018</name>
    <dbReference type="NCBI Taxonomy" id="2420051"/>
    <lineage>
        <taxon>Viruses</taxon>
        <taxon>Varidnaviria</taxon>
        <taxon>Bamfordvirae</taxon>
        <taxon>Nucleocytoviricota</taxon>
        <taxon>Megaviricetes</taxon>
        <taxon>Imitervirales</taxon>
        <taxon>Mimiviridae</taxon>
        <taxon>Klosneuvirinae</taxon>
        <taxon>Yasminevirus</taxon>
        <taxon>Yasminevirus saudimassiliense</taxon>
    </lineage>
</organism>
<evidence type="ECO:0000313" key="3">
    <source>
        <dbReference type="Proteomes" id="UP000594342"/>
    </source>
</evidence>
<evidence type="ECO:0000313" key="2">
    <source>
        <dbReference type="EMBL" id="VBB18094.1"/>
    </source>
</evidence>
<accession>A0A5K0U9C5</accession>